<evidence type="ECO:0000259" key="2">
    <source>
        <dbReference type="PROSITE" id="PS50173"/>
    </source>
</evidence>
<dbReference type="STRING" id="1169540.A0A0G4FTF3"/>
<dbReference type="Pfam" id="PF00817">
    <property type="entry name" value="IMS"/>
    <property type="match status" value="1"/>
</dbReference>
<dbReference type="Pfam" id="PF11798">
    <property type="entry name" value="IMS_HHH"/>
    <property type="match status" value="1"/>
</dbReference>
<feature type="compositionally biased region" description="Low complexity" evidence="1">
    <location>
        <begin position="222"/>
        <end position="231"/>
    </location>
</feature>
<dbReference type="PROSITE" id="PS50173">
    <property type="entry name" value="UMUC"/>
    <property type="match status" value="1"/>
</dbReference>
<dbReference type="PhylomeDB" id="A0A0G4FTF3"/>
<reference evidence="3 4" key="1">
    <citation type="submission" date="2014-11" db="EMBL/GenBank/DDBJ databases">
        <authorList>
            <person name="Zhu J."/>
            <person name="Qi W."/>
            <person name="Song R."/>
        </authorList>
    </citation>
    <scope>NUCLEOTIDE SEQUENCE [LARGE SCALE GENOMIC DNA]</scope>
</reference>
<dbReference type="Gene3D" id="3.30.1490.100">
    <property type="entry name" value="DNA polymerase, Y-family, little finger domain"/>
    <property type="match status" value="1"/>
</dbReference>
<dbReference type="InterPro" id="IPR001126">
    <property type="entry name" value="UmuC"/>
</dbReference>
<organism evidence="3 4">
    <name type="scientific">Vitrella brassicaformis (strain CCMP3155)</name>
    <dbReference type="NCBI Taxonomy" id="1169540"/>
    <lineage>
        <taxon>Eukaryota</taxon>
        <taxon>Sar</taxon>
        <taxon>Alveolata</taxon>
        <taxon>Colpodellida</taxon>
        <taxon>Vitrellaceae</taxon>
        <taxon>Vitrella</taxon>
    </lineage>
</organism>
<dbReference type="Proteomes" id="UP000041254">
    <property type="component" value="Unassembled WGS sequence"/>
</dbReference>
<feature type="compositionally biased region" description="Basic and acidic residues" evidence="1">
    <location>
        <begin position="574"/>
        <end position="584"/>
    </location>
</feature>
<dbReference type="GO" id="GO:0006281">
    <property type="term" value="P:DNA repair"/>
    <property type="evidence" value="ECO:0007669"/>
    <property type="project" value="InterPro"/>
</dbReference>
<feature type="compositionally biased region" description="Polar residues" evidence="1">
    <location>
        <begin position="527"/>
        <end position="536"/>
    </location>
</feature>
<dbReference type="InterPro" id="IPR043502">
    <property type="entry name" value="DNA/RNA_pol_sf"/>
</dbReference>
<dbReference type="AlphaFoldDB" id="A0A0G4FTF3"/>
<dbReference type="InterPro" id="IPR043128">
    <property type="entry name" value="Rev_trsase/Diguanyl_cyclase"/>
</dbReference>
<accession>A0A0G4FTF3</accession>
<evidence type="ECO:0000313" key="4">
    <source>
        <dbReference type="Proteomes" id="UP000041254"/>
    </source>
</evidence>
<feature type="region of interest" description="Disordered" evidence="1">
    <location>
        <begin position="525"/>
        <end position="584"/>
    </location>
</feature>
<name>A0A0G4FTF3_VITBC</name>
<dbReference type="Pfam" id="PF11799">
    <property type="entry name" value="IMS_C"/>
    <property type="match status" value="1"/>
</dbReference>
<evidence type="ECO:0000256" key="1">
    <source>
        <dbReference type="SAM" id="MobiDB-lite"/>
    </source>
</evidence>
<sequence length="584" mass="63618">MVKEEDGREGRVVLHLDFDCFYAQVFIQTDPKALADKPVGVTQKYLVITCNYVARRRGVKKLTPITEALRVCPDLILFNGENLRPFREANARVETLLKAPETWKSVTRSPRGTPPPVEKLALDEFFIDISDAVRLRAITENSLLLFEGHVVGEPSSSDDETLLGGRKRRWGDVLISHMREKKRRRDETAAGGGESDGEGPPPDESDSEDEEGPYLGYDMDPHLLGPLGLPVPEWPPTSYETPPHPSNALGTIRRHKIASIIAKEIRDRIHTRLGLTCCGGVGPNKPVSKMVAGLHKPNMQTTILPSAVRDFLAPLPLRKLPGIGGTYEKTLTEGGITTLGQLASRSVGDLVRLLGSVKVATVLKERATDGGNEPVQEGGPPKSLSCEDSLRDGEVTTPEQALRVLSALVAELSQRLSDDYAEHHRLPTNVVLSWRLRGMGYSGRHSRAAPLPLYGIPLPPSPAAIGSAIEQEAKKLLDQHIVAPAAKPTAADEPVWTGQSAVEGRGGAVFHLTLLNVGVSAWRDAGSASNGRTPTLSEFLRRQADGGKERGPGERSRAAAEEKQPRFGFGQSKQDFRREVQECK</sequence>
<dbReference type="EMBL" id="CDMY01000495">
    <property type="protein sequence ID" value="CEM17749.1"/>
    <property type="molecule type" value="Genomic_DNA"/>
</dbReference>
<dbReference type="GO" id="GO:0003684">
    <property type="term" value="F:damaged DNA binding"/>
    <property type="evidence" value="ECO:0007669"/>
    <property type="project" value="InterPro"/>
</dbReference>
<evidence type="ECO:0000313" key="3">
    <source>
        <dbReference type="EMBL" id="CEM17749.1"/>
    </source>
</evidence>
<dbReference type="SUPFAM" id="SSF56672">
    <property type="entry name" value="DNA/RNA polymerases"/>
    <property type="match status" value="1"/>
</dbReference>
<feature type="compositionally biased region" description="Acidic residues" evidence="1">
    <location>
        <begin position="195"/>
        <end position="212"/>
    </location>
</feature>
<dbReference type="InterPro" id="IPR024728">
    <property type="entry name" value="PolY_HhH_motif"/>
</dbReference>
<dbReference type="Gene3D" id="1.10.150.20">
    <property type="entry name" value="5' to 3' exonuclease, C-terminal subdomain"/>
    <property type="match status" value="1"/>
</dbReference>
<dbReference type="SUPFAM" id="SSF100879">
    <property type="entry name" value="Lesion bypass DNA polymerase (Y-family), little finger domain"/>
    <property type="match status" value="1"/>
</dbReference>
<gene>
    <name evidence="3" type="ORF">Vbra_16116</name>
</gene>
<dbReference type="PANTHER" id="PTHR46404">
    <property type="entry name" value="DNA POLYMERASE IOTA"/>
    <property type="match status" value="1"/>
</dbReference>
<dbReference type="InParanoid" id="A0A0G4FTF3"/>
<keyword evidence="4" id="KW-1185">Reference proteome</keyword>
<dbReference type="InterPro" id="IPR036775">
    <property type="entry name" value="DNA_pol_Y-fam_lit_finger_sf"/>
</dbReference>
<dbReference type="VEuPathDB" id="CryptoDB:Vbra_16116"/>
<dbReference type="OrthoDB" id="418193at2759"/>
<dbReference type="Gene3D" id="3.40.1170.60">
    <property type="match status" value="1"/>
</dbReference>
<protein>
    <recommendedName>
        <fullName evidence="2">UmuC domain-containing protein</fullName>
    </recommendedName>
</protein>
<dbReference type="Gene3D" id="3.30.70.270">
    <property type="match status" value="1"/>
</dbReference>
<feature type="region of interest" description="Disordered" evidence="1">
    <location>
        <begin position="368"/>
        <end position="395"/>
    </location>
</feature>
<feature type="region of interest" description="Disordered" evidence="1">
    <location>
        <begin position="180"/>
        <end position="248"/>
    </location>
</feature>
<feature type="compositionally biased region" description="Basic and acidic residues" evidence="1">
    <location>
        <begin position="539"/>
        <end position="565"/>
    </location>
</feature>
<dbReference type="OMA" id="RINASCF"/>
<proteinExistence type="predicted"/>
<feature type="domain" description="UmuC" evidence="2">
    <location>
        <begin position="13"/>
        <end position="324"/>
    </location>
</feature>
<dbReference type="InterPro" id="IPR017961">
    <property type="entry name" value="DNA_pol_Y-fam_little_finger"/>
</dbReference>
<dbReference type="PANTHER" id="PTHR46404:SF1">
    <property type="entry name" value="DNA POLYMERASE IOTA"/>
    <property type="match status" value="1"/>
</dbReference>